<evidence type="ECO:0000313" key="2">
    <source>
        <dbReference type="EMBL" id="GAA0629144.1"/>
    </source>
</evidence>
<protein>
    <submittedName>
        <fullName evidence="2">Uncharacterized protein</fullName>
    </submittedName>
</protein>
<dbReference type="EMBL" id="BAAACA010000066">
    <property type="protein sequence ID" value="GAA0629144.1"/>
    <property type="molecule type" value="Genomic_DNA"/>
</dbReference>
<feature type="region of interest" description="Disordered" evidence="1">
    <location>
        <begin position="1"/>
        <end position="53"/>
    </location>
</feature>
<keyword evidence="3" id="KW-1185">Reference proteome</keyword>
<proteinExistence type="predicted"/>
<dbReference type="Proteomes" id="UP001500668">
    <property type="component" value="Unassembled WGS sequence"/>
</dbReference>
<organism evidence="2 3">
    <name type="scientific">Streptomyces crystallinus</name>
    <dbReference type="NCBI Taxonomy" id="68191"/>
    <lineage>
        <taxon>Bacteria</taxon>
        <taxon>Bacillati</taxon>
        <taxon>Actinomycetota</taxon>
        <taxon>Actinomycetes</taxon>
        <taxon>Kitasatosporales</taxon>
        <taxon>Streptomycetaceae</taxon>
        <taxon>Streptomyces</taxon>
    </lineage>
</organism>
<accession>A0ABP3S902</accession>
<reference evidence="3" key="1">
    <citation type="journal article" date="2019" name="Int. J. Syst. Evol. Microbiol.">
        <title>The Global Catalogue of Microorganisms (GCM) 10K type strain sequencing project: providing services to taxonomists for standard genome sequencing and annotation.</title>
        <authorList>
            <consortium name="The Broad Institute Genomics Platform"/>
            <consortium name="The Broad Institute Genome Sequencing Center for Infectious Disease"/>
            <person name="Wu L."/>
            <person name="Ma J."/>
        </authorList>
    </citation>
    <scope>NUCLEOTIDE SEQUENCE [LARGE SCALE GENOMIC DNA]</scope>
    <source>
        <strain evidence="3">JCM 5067</strain>
    </source>
</reference>
<sequence>MAEPSVARGSVCPSATDENAGPPVEADVMQAATKTRNNDHYRGENDTLSVPVGKVPSRASRKLVGTVGLRPLGRLAAPVYEQAAGGPARISLCDNTPNRA</sequence>
<evidence type="ECO:0000313" key="3">
    <source>
        <dbReference type="Proteomes" id="UP001500668"/>
    </source>
</evidence>
<name>A0ABP3S902_9ACTN</name>
<feature type="compositionally biased region" description="Basic and acidic residues" evidence="1">
    <location>
        <begin position="36"/>
        <end position="45"/>
    </location>
</feature>
<gene>
    <name evidence="2" type="ORF">GCM10010394_70640</name>
</gene>
<comment type="caution">
    <text evidence="2">The sequence shown here is derived from an EMBL/GenBank/DDBJ whole genome shotgun (WGS) entry which is preliminary data.</text>
</comment>
<evidence type="ECO:0000256" key="1">
    <source>
        <dbReference type="SAM" id="MobiDB-lite"/>
    </source>
</evidence>